<reference evidence="4 5" key="1">
    <citation type="submission" date="2018-08" db="EMBL/GenBank/DDBJ databases">
        <title>Linezolid Resistance in Mycobacterium abscessus: MIC Distribution and Comprehensive Investigation of Resistance Mechanisms.</title>
        <authorList>
            <person name="Ye M."/>
            <person name="Xu L."/>
            <person name="Zou Y."/>
            <person name="Li B."/>
            <person name="Guo Q."/>
            <person name="Zhang Y."/>
            <person name="Zhan M."/>
            <person name="Xu B."/>
            <person name="Yu F."/>
            <person name="Zhang Z."/>
            <person name="Chu H."/>
        </authorList>
    </citation>
    <scope>NUCLEOTIDE SEQUENCE [LARGE SCALE GENOMIC DNA]</scope>
    <source>
        <strain evidence="4 5">G143</strain>
    </source>
</reference>
<sequence>MAQDWLLIETLGADPTVVAVGRQAKKMVALPAILGRNRHFAMINDAIQGSISAKTDGRFPVPGSDRIVHTHPLVMTTGEVHGTQLWIGSEGTEPPERPIAGAWAWNLGTLTVNLNAEALIVNGITDREPGEGGNIAESFQFIEPNPDEADALAKLVQGQPGASHCSTWVGKGHDQQLRRVHFSARIFEEPGTGHRLVRGLNINTGPDTPVTPEQRPIILEQKLLAATAEPGTYRALINLRNLALLKWVGDPMPDIDWEFDPENKPKLHPDDLHIARAMRRGLRESKTEGTLRVRGRNVEWVQIYVTANLTLLDEHTTAALVTIKLT</sequence>
<evidence type="ECO:0000259" key="3">
    <source>
        <dbReference type="Pfam" id="PF21043"/>
    </source>
</evidence>
<dbReference type="AlphaFoldDB" id="A0ABD7HM58"/>
<protein>
    <recommendedName>
        <fullName evidence="6">Rv3651-like N-terminal domain-containing protein</fullName>
    </recommendedName>
</protein>
<dbReference type="InterPro" id="IPR041458">
    <property type="entry name" value="Rv3651-like_N"/>
</dbReference>
<feature type="domain" description="Rv3651-like middle" evidence="2">
    <location>
        <begin position="99"/>
        <end position="194"/>
    </location>
</feature>
<evidence type="ECO:0008006" key="6">
    <source>
        <dbReference type="Google" id="ProtNLM"/>
    </source>
</evidence>
<dbReference type="Pfam" id="PF18007">
    <property type="entry name" value="Rv3651-like_N"/>
    <property type="match status" value="1"/>
</dbReference>
<feature type="domain" description="Rv3651-like C-terminal" evidence="3">
    <location>
        <begin position="219"/>
        <end position="325"/>
    </location>
</feature>
<proteinExistence type="predicted"/>
<dbReference type="Pfam" id="PF21043">
    <property type="entry name" value="Rv3651-like_C"/>
    <property type="match status" value="1"/>
</dbReference>
<dbReference type="EMBL" id="QXBN01000012">
    <property type="protein sequence ID" value="RIT36857.1"/>
    <property type="molecule type" value="Genomic_DNA"/>
</dbReference>
<name>A0ABD7HM58_9MYCO</name>
<dbReference type="InterPro" id="IPR041439">
    <property type="entry name" value="Rv3651-like_middle"/>
</dbReference>
<accession>A0ABD7HM58</accession>
<dbReference type="Pfam" id="PF18621">
    <property type="entry name" value="Rv3651-like_middle"/>
    <property type="match status" value="1"/>
</dbReference>
<evidence type="ECO:0000259" key="2">
    <source>
        <dbReference type="Pfam" id="PF18621"/>
    </source>
</evidence>
<evidence type="ECO:0000259" key="1">
    <source>
        <dbReference type="Pfam" id="PF18007"/>
    </source>
</evidence>
<comment type="caution">
    <text evidence="4">The sequence shown here is derived from an EMBL/GenBank/DDBJ whole genome shotgun (WGS) entry which is preliminary data.</text>
</comment>
<evidence type="ECO:0000313" key="5">
    <source>
        <dbReference type="Proteomes" id="UP000284557"/>
    </source>
</evidence>
<dbReference type="Proteomes" id="UP000284557">
    <property type="component" value="Unassembled WGS sequence"/>
</dbReference>
<evidence type="ECO:0000313" key="4">
    <source>
        <dbReference type="EMBL" id="RIT36857.1"/>
    </source>
</evidence>
<feature type="domain" description="Rv3651-like N-terminal" evidence="1">
    <location>
        <begin position="4"/>
        <end position="96"/>
    </location>
</feature>
<gene>
    <name evidence="4" type="ORF">D2E76_16545</name>
</gene>
<dbReference type="InterPro" id="IPR048578">
    <property type="entry name" value="Rv3651-like_C"/>
</dbReference>
<organism evidence="4 5">
    <name type="scientific">Mycobacteroides abscessus</name>
    <dbReference type="NCBI Taxonomy" id="36809"/>
    <lineage>
        <taxon>Bacteria</taxon>
        <taxon>Bacillati</taxon>
        <taxon>Actinomycetota</taxon>
        <taxon>Actinomycetes</taxon>
        <taxon>Mycobacteriales</taxon>
        <taxon>Mycobacteriaceae</taxon>
        <taxon>Mycobacteroides</taxon>
    </lineage>
</organism>
<dbReference type="RefSeq" id="WP_119596502.1">
    <property type="nucleotide sequence ID" value="NZ_QXBN01000012.1"/>
</dbReference>